<dbReference type="Pfam" id="PF00883">
    <property type="entry name" value="Peptidase_M17"/>
    <property type="match status" value="1"/>
</dbReference>
<evidence type="ECO:0000256" key="1">
    <source>
        <dbReference type="ARBA" id="ARBA00000135"/>
    </source>
</evidence>
<dbReference type="KEGG" id="pnl:PNK_0776"/>
<evidence type="ECO:0000256" key="7">
    <source>
        <dbReference type="ARBA" id="ARBA00022801"/>
    </source>
</evidence>
<comment type="subcellular location">
    <subcellularLocation>
        <location evidence="9">Cytoplasm</location>
    </subcellularLocation>
</comment>
<evidence type="ECO:0000256" key="9">
    <source>
        <dbReference type="HAMAP-Rule" id="MF_00181"/>
    </source>
</evidence>
<feature type="binding site" evidence="9">
    <location>
        <position position="263"/>
    </location>
    <ligand>
        <name>Mn(2+)</name>
        <dbReference type="ChEBI" id="CHEBI:29035"/>
        <label>2</label>
    </ligand>
</feature>
<dbReference type="Gene3D" id="3.40.630.10">
    <property type="entry name" value="Zn peptidases"/>
    <property type="match status" value="1"/>
</dbReference>
<dbReference type="InterPro" id="IPR011356">
    <property type="entry name" value="Leucine_aapep/pepB"/>
</dbReference>
<evidence type="ECO:0000259" key="10">
    <source>
        <dbReference type="PROSITE" id="PS00631"/>
    </source>
</evidence>
<protein>
    <recommendedName>
        <fullName evidence="9">Probable cytosol aminopeptidase</fullName>
        <ecNumber evidence="9">3.4.11.1</ecNumber>
    </recommendedName>
    <alternativeName>
        <fullName evidence="9">Leucine aminopeptidase</fullName>
        <shortName evidence="9">LAP</shortName>
        <ecNumber evidence="9">3.4.11.10</ecNumber>
    </alternativeName>
    <alternativeName>
        <fullName evidence="9">Leucyl aminopeptidase</fullName>
    </alternativeName>
</protein>
<feature type="binding site" evidence="9">
    <location>
        <position position="347"/>
    </location>
    <ligand>
        <name>Mn(2+)</name>
        <dbReference type="ChEBI" id="CHEBI:29035"/>
        <label>1</label>
    </ligand>
</feature>
<reference evidence="12" key="1">
    <citation type="submission" date="2015-09" db="EMBL/GenBank/DDBJ databases">
        <authorList>
            <person name="Bertelli C."/>
        </authorList>
    </citation>
    <scope>NUCLEOTIDE SEQUENCE [LARGE SCALE GENOMIC DNA]</scope>
    <source>
        <strain evidence="12">KNic</strain>
    </source>
</reference>
<comment type="similarity">
    <text evidence="3 9">Belongs to the peptidase M17 family.</text>
</comment>
<dbReference type="FunCoup" id="A0A0U5JCL5">
    <property type="interactions" value="325"/>
</dbReference>
<keyword evidence="4 9" id="KW-0031">Aminopeptidase</keyword>
<dbReference type="InterPro" id="IPR000819">
    <property type="entry name" value="Peptidase_M17_C"/>
</dbReference>
<dbReference type="EC" id="3.4.11.10" evidence="9"/>
<comment type="catalytic activity">
    <reaction evidence="1 9">
        <text>Release of an N-terminal amino acid, Xaa-|-Yaa-, in which Xaa is preferably Leu, but may be other amino acids including Pro although not Arg or Lys, and Yaa may be Pro. Amino acid amides and methyl esters are also readily hydrolyzed, but rates on arylamides are exceedingly low.</text>
        <dbReference type="EC" id="3.4.11.1"/>
    </reaction>
</comment>
<keyword evidence="8 9" id="KW-0464">Manganese</keyword>
<proteinExistence type="inferred from homology"/>
<evidence type="ECO:0000256" key="6">
    <source>
        <dbReference type="ARBA" id="ARBA00022723"/>
    </source>
</evidence>
<dbReference type="PROSITE" id="PS00631">
    <property type="entry name" value="CYTOSOL_AP"/>
    <property type="match status" value="1"/>
</dbReference>
<dbReference type="GO" id="GO:0006508">
    <property type="term" value="P:proteolysis"/>
    <property type="evidence" value="ECO:0007669"/>
    <property type="project" value="UniProtKB-KW"/>
</dbReference>
<evidence type="ECO:0000256" key="5">
    <source>
        <dbReference type="ARBA" id="ARBA00022670"/>
    </source>
</evidence>
<evidence type="ECO:0000313" key="12">
    <source>
        <dbReference type="Proteomes" id="UP000069902"/>
    </source>
</evidence>
<evidence type="ECO:0000256" key="3">
    <source>
        <dbReference type="ARBA" id="ARBA00009528"/>
    </source>
</evidence>
<evidence type="ECO:0000256" key="4">
    <source>
        <dbReference type="ARBA" id="ARBA00022438"/>
    </source>
</evidence>
<accession>A0A0U5JCL5</accession>
<dbReference type="InterPro" id="IPR043472">
    <property type="entry name" value="Macro_dom-like"/>
</dbReference>
<feature type="binding site" evidence="9">
    <location>
        <position position="268"/>
    </location>
    <ligand>
        <name>Mn(2+)</name>
        <dbReference type="ChEBI" id="CHEBI:29035"/>
        <label>1</label>
    </ligand>
</feature>
<dbReference type="InterPro" id="IPR023042">
    <property type="entry name" value="Peptidase_M17_leu_NH2_pept"/>
</dbReference>
<name>A0A0U5JCL5_9BACT</name>
<dbReference type="GO" id="GO:0005737">
    <property type="term" value="C:cytoplasm"/>
    <property type="evidence" value="ECO:0007669"/>
    <property type="project" value="UniProtKB-SubCell"/>
</dbReference>
<feature type="binding site" evidence="9">
    <location>
        <position position="268"/>
    </location>
    <ligand>
        <name>Mn(2+)</name>
        <dbReference type="ChEBI" id="CHEBI:29035"/>
        <label>2</label>
    </ligand>
</feature>
<dbReference type="GO" id="GO:0030145">
    <property type="term" value="F:manganese ion binding"/>
    <property type="evidence" value="ECO:0007669"/>
    <property type="project" value="UniProtKB-UniRule"/>
</dbReference>
<dbReference type="EMBL" id="LN879502">
    <property type="protein sequence ID" value="CUI16402.1"/>
    <property type="molecule type" value="Genomic_DNA"/>
</dbReference>
<dbReference type="Pfam" id="PF02789">
    <property type="entry name" value="Peptidase_M17_N"/>
    <property type="match status" value="1"/>
</dbReference>
<dbReference type="GO" id="GO:0070006">
    <property type="term" value="F:metalloaminopeptidase activity"/>
    <property type="evidence" value="ECO:0007669"/>
    <property type="project" value="InterPro"/>
</dbReference>
<dbReference type="PANTHER" id="PTHR11963:SF23">
    <property type="entry name" value="CYTOSOL AMINOPEPTIDASE"/>
    <property type="match status" value="1"/>
</dbReference>
<feature type="active site" evidence="9">
    <location>
        <position position="275"/>
    </location>
</feature>
<keyword evidence="7 9" id="KW-0378">Hydrolase</keyword>
<feature type="binding site" evidence="9">
    <location>
        <position position="347"/>
    </location>
    <ligand>
        <name>Mn(2+)</name>
        <dbReference type="ChEBI" id="CHEBI:29035"/>
        <label>2</label>
    </ligand>
</feature>
<organism evidence="11 12">
    <name type="scientific">Candidatus Protochlamydia naegleriophila</name>
    <dbReference type="NCBI Taxonomy" id="389348"/>
    <lineage>
        <taxon>Bacteria</taxon>
        <taxon>Pseudomonadati</taxon>
        <taxon>Chlamydiota</taxon>
        <taxon>Chlamydiia</taxon>
        <taxon>Parachlamydiales</taxon>
        <taxon>Parachlamydiaceae</taxon>
        <taxon>Candidatus Protochlamydia</taxon>
    </lineage>
</organism>
<feature type="binding site" evidence="9">
    <location>
        <position position="286"/>
    </location>
    <ligand>
        <name>Mn(2+)</name>
        <dbReference type="ChEBI" id="CHEBI:29035"/>
        <label>2</label>
    </ligand>
</feature>
<comment type="function">
    <text evidence="9">Presumably involved in the processing and regular turnover of intracellular proteins. Catalyzes the removal of unsubstituted N-terminal amino acids from various peptides.</text>
</comment>
<dbReference type="SUPFAM" id="SSF52949">
    <property type="entry name" value="Macro domain-like"/>
    <property type="match status" value="1"/>
</dbReference>
<keyword evidence="6 9" id="KW-0479">Metal-binding</keyword>
<keyword evidence="9" id="KW-0963">Cytoplasm</keyword>
<dbReference type="RefSeq" id="WP_059060412.1">
    <property type="nucleotide sequence ID" value="NZ_LN879502.1"/>
</dbReference>
<dbReference type="NCBIfam" id="NF002073">
    <property type="entry name" value="PRK00913.1-2"/>
    <property type="match status" value="1"/>
</dbReference>
<feature type="domain" description="Cytosol aminopeptidase" evidence="10">
    <location>
        <begin position="343"/>
        <end position="350"/>
    </location>
</feature>
<dbReference type="Proteomes" id="UP000069902">
    <property type="component" value="Chromosome cPNK"/>
</dbReference>
<comment type="catalytic activity">
    <reaction evidence="2 9">
        <text>Release of an N-terminal amino acid, preferentially leucine, but not glutamic or aspartic acids.</text>
        <dbReference type="EC" id="3.4.11.10"/>
    </reaction>
</comment>
<gene>
    <name evidence="9 11" type="primary">pepA</name>
    <name evidence="11" type="ORF">PNK_0776</name>
</gene>
<dbReference type="PANTHER" id="PTHR11963">
    <property type="entry name" value="LEUCINE AMINOPEPTIDASE-RELATED"/>
    <property type="match status" value="1"/>
</dbReference>
<dbReference type="HAMAP" id="MF_00181">
    <property type="entry name" value="Cytosol_peptidase_M17"/>
    <property type="match status" value="1"/>
</dbReference>
<keyword evidence="5 9" id="KW-0645">Protease</keyword>
<dbReference type="NCBIfam" id="NF002074">
    <property type="entry name" value="PRK00913.1-4"/>
    <property type="match status" value="1"/>
</dbReference>
<comment type="cofactor">
    <cofactor evidence="9">
        <name>Mn(2+)</name>
        <dbReference type="ChEBI" id="CHEBI:29035"/>
    </cofactor>
    <text evidence="9">Binds 2 manganese ions per subunit.</text>
</comment>
<dbReference type="NCBIfam" id="NF002083">
    <property type="entry name" value="PRK00913.3-5"/>
    <property type="match status" value="1"/>
</dbReference>
<evidence type="ECO:0000256" key="2">
    <source>
        <dbReference type="ARBA" id="ARBA00000967"/>
    </source>
</evidence>
<evidence type="ECO:0000256" key="8">
    <source>
        <dbReference type="ARBA" id="ARBA00023211"/>
    </source>
</evidence>
<sequence>MELVHLTQFEKRKKADLLVLPFWKGASRPEEATTYKLQIPLLTAVLKMGDFQGKEGEVLFLYAEGQAESRIALLGLGPKDKMTLESLRKSYGALSKACLAKKFKTLNVAVPLSDRLTDQERMAGVAEGLLLPNYVYDRLKSPNPEDADEAILLQKVTFISDDKNALEHAEEVAAICDGVDYARDLINGNADEVTPQYLAQCAHGLAKEHKQIKTTVFDKKRIEKEEMGLLLAVNRGSALEPAFIIMEYKGNPKSSDHTVIIGKGITYDTGGLNIKPTGGMETMKCDMSGAAACFGTLLAVCNLGLKVNLTAVIPATENSVDANSFKPGDVYRSYLGKTVEMMNSDAEGRLVLADALAYACQKLKPTRIIDLATLTGAIEISLGSEASGIMSTDDGLANALMEAGEQTFERLWRMPLYDEYKERLKSDIADFKSWNGRSASSCVAATFLKFFVEDTIPWAHLDIAGTAYVTEPKKYMPKYASGVGVRLLVEFLKRLPVSKRS</sequence>
<dbReference type="Gene3D" id="3.40.220.10">
    <property type="entry name" value="Leucine Aminopeptidase, subunit E, domain 1"/>
    <property type="match status" value="1"/>
</dbReference>
<dbReference type="SUPFAM" id="SSF53187">
    <property type="entry name" value="Zn-dependent exopeptidases"/>
    <property type="match status" value="1"/>
</dbReference>
<dbReference type="STRING" id="389348.PNK_0776"/>
<feature type="binding site" evidence="9">
    <location>
        <position position="345"/>
    </location>
    <ligand>
        <name>Mn(2+)</name>
        <dbReference type="ChEBI" id="CHEBI:29035"/>
        <label>1</label>
    </ligand>
</feature>
<dbReference type="AlphaFoldDB" id="A0A0U5JCL5"/>
<feature type="active site" evidence="9">
    <location>
        <position position="349"/>
    </location>
</feature>
<dbReference type="InParanoid" id="A0A0U5JCL5"/>
<keyword evidence="12" id="KW-1185">Reference proteome</keyword>
<dbReference type="InterPro" id="IPR008283">
    <property type="entry name" value="Peptidase_M17_N"/>
</dbReference>
<dbReference type="EC" id="3.4.11.1" evidence="9"/>
<dbReference type="CDD" id="cd00433">
    <property type="entry name" value="Peptidase_M17"/>
    <property type="match status" value="1"/>
</dbReference>
<dbReference type="PATRIC" id="fig|389348.3.peg.851"/>
<dbReference type="PRINTS" id="PR00481">
    <property type="entry name" value="LAMNOPPTDASE"/>
</dbReference>
<evidence type="ECO:0000313" key="11">
    <source>
        <dbReference type="EMBL" id="CUI16402.1"/>
    </source>
</evidence>